<dbReference type="EMBL" id="CP073721">
    <property type="protein sequence ID" value="UWZ34215.1"/>
    <property type="molecule type" value="Genomic_DNA"/>
</dbReference>
<dbReference type="Pfam" id="PF13472">
    <property type="entry name" value="Lipase_GDSL_2"/>
    <property type="match status" value="1"/>
</dbReference>
<dbReference type="SUPFAM" id="SSF52266">
    <property type="entry name" value="SGNH hydrolase"/>
    <property type="match status" value="1"/>
</dbReference>
<dbReference type="GO" id="GO:0016787">
    <property type="term" value="F:hydrolase activity"/>
    <property type="evidence" value="ECO:0007669"/>
    <property type="project" value="UniProtKB-KW"/>
</dbReference>
<dbReference type="InterPro" id="IPR051532">
    <property type="entry name" value="Ester_Hydrolysis_Enzymes"/>
</dbReference>
<dbReference type="PANTHER" id="PTHR30383">
    <property type="entry name" value="THIOESTERASE 1/PROTEASE 1/LYSOPHOSPHOLIPASE L1"/>
    <property type="match status" value="1"/>
</dbReference>
<organism evidence="2 3">
    <name type="scientific">Dactylosporangium roseum</name>
    <dbReference type="NCBI Taxonomy" id="47989"/>
    <lineage>
        <taxon>Bacteria</taxon>
        <taxon>Bacillati</taxon>
        <taxon>Actinomycetota</taxon>
        <taxon>Actinomycetes</taxon>
        <taxon>Micromonosporales</taxon>
        <taxon>Micromonosporaceae</taxon>
        <taxon>Dactylosporangium</taxon>
    </lineage>
</organism>
<dbReference type="Proteomes" id="UP001058271">
    <property type="component" value="Chromosome"/>
</dbReference>
<protein>
    <submittedName>
        <fullName evidence="2">SGNH/GDSL hydrolase family protein</fullName>
    </submittedName>
</protein>
<evidence type="ECO:0000313" key="2">
    <source>
        <dbReference type="EMBL" id="UWZ34215.1"/>
    </source>
</evidence>
<keyword evidence="3" id="KW-1185">Reference proteome</keyword>
<dbReference type="RefSeq" id="WP_260723517.1">
    <property type="nucleotide sequence ID" value="NZ_BAAABS010000025.1"/>
</dbReference>
<gene>
    <name evidence="2" type="ORF">Drose_23555</name>
</gene>
<dbReference type="InterPro" id="IPR036514">
    <property type="entry name" value="SGNH_hydro_sf"/>
</dbReference>
<keyword evidence="2" id="KW-0378">Hydrolase</keyword>
<proteinExistence type="predicted"/>
<evidence type="ECO:0000259" key="1">
    <source>
        <dbReference type="Pfam" id="PF13472"/>
    </source>
</evidence>
<reference evidence="2" key="1">
    <citation type="submission" date="2021-04" db="EMBL/GenBank/DDBJ databases">
        <title>Biosynthetic gene clusters of Dactylosporangioum roseum.</title>
        <authorList>
            <person name="Hartkoorn R.C."/>
            <person name="Beaudoing E."/>
            <person name="Hot D."/>
            <person name="Moureu S."/>
        </authorList>
    </citation>
    <scope>NUCLEOTIDE SEQUENCE</scope>
    <source>
        <strain evidence="2">NRRL B-16295</strain>
    </source>
</reference>
<dbReference type="Gene3D" id="3.40.50.1110">
    <property type="entry name" value="SGNH hydrolase"/>
    <property type="match status" value="1"/>
</dbReference>
<accession>A0ABY5YZG8</accession>
<feature type="domain" description="SGNH hydrolase-type esterase" evidence="1">
    <location>
        <begin position="11"/>
        <end position="195"/>
    </location>
</feature>
<sequence>MLFEAGQRVVFIGDSITDCGRRDAHAPYGNGYMSLVRAFITARRPDVPLTWVNRGISGNTVRDLAARWERDVIEQRPDWLSVMIGINDVWRAFSDRAAEAVPLDEYEETLRTLLRRAVDATGCRLVLADPYIIEPDRGEPQRAESDRYTTVVAKLAGEFGALHVATQQAFDDVLACSPPSRWAADRIHPELPGHAVIADAFIRAVLEPPVVG</sequence>
<dbReference type="InterPro" id="IPR013830">
    <property type="entry name" value="SGNH_hydro"/>
</dbReference>
<dbReference type="PANTHER" id="PTHR30383:SF5">
    <property type="entry name" value="SGNH HYDROLASE-TYPE ESTERASE DOMAIN-CONTAINING PROTEIN"/>
    <property type="match status" value="1"/>
</dbReference>
<evidence type="ECO:0000313" key="3">
    <source>
        <dbReference type="Proteomes" id="UP001058271"/>
    </source>
</evidence>
<dbReference type="CDD" id="cd01834">
    <property type="entry name" value="SGNH_hydrolase_like_2"/>
    <property type="match status" value="1"/>
</dbReference>
<name>A0ABY5YZG8_9ACTN</name>